<gene>
    <name evidence="6" type="primary">LOC123049292</name>
</gene>
<dbReference type="Gramene" id="TraesCS2D03G0618400.1">
    <property type="protein sequence ID" value="TraesCS2D03G0618400.1.CDS"/>
    <property type="gene ID" value="TraesCS2D03G0618400"/>
</dbReference>
<name>A0A1D5UJB7_WHEAT</name>
<comment type="similarity">
    <text evidence="1 2">Belongs to the AB hydrolase superfamily. Lipase family.</text>
</comment>
<evidence type="ECO:0000256" key="3">
    <source>
        <dbReference type="PIRSR" id="PIRSR000862-1"/>
    </source>
</evidence>
<dbReference type="PANTHER" id="PTHR11005">
    <property type="entry name" value="LYSOSOMAL ACID LIPASE-RELATED"/>
    <property type="match status" value="1"/>
</dbReference>
<dbReference type="AlphaFoldDB" id="A0A1D5UJB7"/>
<feature type="active site" description="Charge relay system" evidence="3">
    <location>
        <position position="352"/>
    </location>
</feature>
<feature type="active site" description="Nucleophile" evidence="3">
    <location>
        <position position="181"/>
    </location>
</feature>
<dbReference type="Pfam" id="PF04083">
    <property type="entry name" value="Abhydro_lipase"/>
    <property type="match status" value="1"/>
</dbReference>
<dbReference type="SUPFAM" id="SSF53474">
    <property type="entry name" value="alpha/beta-Hydrolases"/>
    <property type="match status" value="1"/>
</dbReference>
<dbReference type="STRING" id="4565.A0A1D5UJB7"/>
<dbReference type="InterPro" id="IPR025483">
    <property type="entry name" value="Lipase_euk"/>
</dbReference>
<keyword evidence="7" id="KW-1185">Reference proteome</keyword>
<evidence type="ECO:0000256" key="4">
    <source>
        <dbReference type="SAM" id="SignalP"/>
    </source>
</evidence>
<dbReference type="GO" id="GO:0006629">
    <property type="term" value="P:lipid metabolic process"/>
    <property type="evidence" value="ECO:0000318"/>
    <property type="project" value="GO_Central"/>
</dbReference>
<feature type="active site" description="Charge relay system" evidence="3">
    <location>
        <position position="385"/>
    </location>
</feature>
<dbReference type="PIRSF" id="PIRSF000862">
    <property type="entry name" value="Steryl_ester_lip"/>
    <property type="match status" value="1"/>
</dbReference>
<dbReference type="Gramene" id="TraesCS2D02G268300.1">
    <property type="protein sequence ID" value="TraesCS2D02G268300.1"/>
    <property type="gene ID" value="TraesCS2D02G268300"/>
</dbReference>
<organism evidence="6">
    <name type="scientific">Triticum aestivum</name>
    <name type="common">Wheat</name>
    <dbReference type="NCBI Taxonomy" id="4565"/>
    <lineage>
        <taxon>Eukaryota</taxon>
        <taxon>Viridiplantae</taxon>
        <taxon>Streptophyta</taxon>
        <taxon>Embryophyta</taxon>
        <taxon>Tracheophyta</taxon>
        <taxon>Spermatophyta</taxon>
        <taxon>Magnoliopsida</taxon>
        <taxon>Liliopsida</taxon>
        <taxon>Poales</taxon>
        <taxon>Poaceae</taxon>
        <taxon>BOP clade</taxon>
        <taxon>Pooideae</taxon>
        <taxon>Triticodae</taxon>
        <taxon>Triticeae</taxon>
        <taxon>Triticinae</taxon>
        <taxon>Triticum</taxon>
    </lineage>
</organism>
<dbReference type="Gene3D" id="3.40.50.1820">
    <property type="entry name" value="alpha/beta hydrolase"/>
    <property type="match status" value="1"/>
</dbReference>
<dbReference type="SMR" id="A0A1D5UJB7"/>
<protein>
    <recommendedName>
        <fullName evidence="2">Lipase</fullName>
    </recommendedName>
</protein>
<dbReference type="EnsemblPlants" id="TraesCS2D02G268300.1">
    <property type="protein sequence ID" value="TraesCS2D02G268300.1"/>
    <property type="gene ID" value="TraesCS2D02G268300"/>
</dbReference>
<dbReference type="Gramene" id="TraesROB_scaffold_006667_01G000300.1">
    <property type="protein sequence ID" value="TraesROB_scaffold_006667_01G000300.1"/>
    <property type="gene ID" value="TraesROB_scaffold_006667_01G000300"/>
</dbReference>
<dbReference type="GeneID" id="123049292"/>
<dbReference type="Gramene" id="TraesCLE_scaffold_105530_01G000100.1">
    <property type="protein sequence ID" value="TraesCLE_scaffold_105530_01G000100.1"/>
    <property type="gene ID" value="TraesCLE_scaffold_105530_01G000100"/>
</dbReference>
<dbReference type="OMA" id="GYPYEKY"/>
<dbReference type="Gramene" id="TraesKAR2D01G0239860.1">
    <property type="protein sequence ID" value="cds.TraesKAR2D01G0239860.1"/>
    <property type="gene ID" value="TraesKAR2D01G0239860"/>
</dbReference>
<dbReference type="OrthoDB" id="9974421at2759"/>
<evidence type="ECO:0000256" key="2">
    <source>
        <dbReference type="PIRNR" id="PIRNR000862"/>
    </source>
</evidence>
<dbReference type="Proteomes" id="UP000019116">
    <property type="component" value="Chromosome 2D"/>
</dbReference>
<feature type="signal peptide" evidence="4">
    <location>
        <begin position="1"/>
        <end position="27"/>
    </location>
</feature>
<evidence type="ECO:0000256" key="1">
    <source>
        <dbReference type="ARBA" id="ARBA00010701"/>
    </source>
</evidence>
<evidence type="ECO:0000313" key="6">
    <source>
        <dbReference type="EnsemblPlants" id="TraesCS2D02G268300.1"/>
    </source>
</evidence>
<dbReference type="Gramene" id="TraesCAD_scaffold_159524_01G000100.1">
    <property type="protein sequence ID" value="TraesCAD_scaffold_159524_01G000100.1"/>
    <property type="gene ID" value="TraesCAD_scaffold_159524_01G000100"/>
</dbReference>
<dbReference type="RefSeq" id="XP_044328166.1">
    <property type="nucleotide sequence ID" value="XM_044472231.1"/>
</dbReference>
<dbReference type="Gramene" id="TraesWEE_scaffold_000560_01G000200.1">
    <property type="protein sequence ID" value="TraesWEE_scaffold_000560_01G000200.1"/>
    <property type="gene ID" value="TraesWEE_scaffold_000560_01G000200"/>
</dbReference>
<keyword evidence="2" id="KW-0442">Lipid degradation</keyword>
<accession>A0A1D5UJB7</accession>
<reference evidence="6" key="1">
    <citation type="submission" date="2018-08" db="EMBL/GenBank/DDBJ databases">
        <authorList>
            <person name="Rossello M."/>
        </authorList>
    </citation>
    <scope>NUCLEOTIDE SEQUENCE [LARGE SCALE GENOMIC DNA]</scope>
    <source>
        <strain evidence="6">cv. Chinese Spring</strain>
    </source>
</reference>
<evidence type="ECO:0000259" key="5">
    <source>
        <dbReference type="Pfam" id="PF04083"/>
    </source>
</evidence>
<dbReference type="InterPro" id="IPR029058">
    <property type="entry name" value="AB_hydrolase_fold"/>
</dbReference>
<keyword evidence="4" id="KW-0732">Signal</keyword>
<dbReference type="GO" id="GO:0016042">
    <property type="term" value="P:lipid catabolic process"/>
    <property type="evidence" value="ECO:0007669"/>
    <property type="project" value="UniProtKB-KW"/>
</dbReference>
<reference evidence="6" key="2">
    <citation type="submission" date="2018-10" db="UniProtKB">
        <authorList>
            <consortium name="EnsemblPlants"/>
        </authorList>
    </citation>
    <scope>IDENTIFICATION</scope>
</reference>
<sequence>MARLTMSRGSSCVLSLLVVMCVGASAARPDPEESLAAANGTCRSRVEPFGYGCEEHMVTTQDGYILSLQRITSGRRGESATGGGGKVPVLLQHGLMMDGMTWLMNSPNESLGYILADNGYDVWIANTRGTVYSLGHTSLSSSDPAYWNWSWDELASNDLSAMLQYAYDQSGQQKVHYVGHSLGTLIALAALSDQQQHVSMLRSAGLLSPIAFLNKVSSPLTLAAADVFLAEALYWLGIDEFDPTGTAVHGLLTDICKLPGVNCYDLMSSFTGDNCCLDNSSVQTFLAHEPQASSTKNMVHLAQMIRRGIIAKYDYGDASDNIKYYGQATPPAYNVSAIPDGFPLFLSSGGRDSLSDVQDVRRLEQALKSHDSDTLTVQYLADYAHADFVLAGNAKERVYGPLMAFFRLQDK</sequence>
<dbReference type="GO" id="GO:0016298">
    <property type="term" value="F:lipase activity"/>
    <property type="evidence" value="ECO:0000318"/>
    <property type="project" value="GO_Central"/>
</dbReference>
<feature type="chain" id="PRO_5043144008" description="Lipase" evidence="4">
    <location>
        <begin position="28"/>
        <end position="411"/>
    </location>
</feature>
<keyword evidence="2" id="KW-0378">Hydrolase</keyword>
<dbReference type="FunFam" id="3.40.50.1820:FF:000126">
    <property type="entry name" value="Lipase"/>
    <property type="match status" value="1"/>
</dbReference>
<proteinExistence type="inferred from homology"/>
<evidence type="ECO:0000313" key="7">
    <source>
        <dbReference type="Proteomes" id="UP000019116"/>
    </source>
</evidence>
<keyword evidence="2" id="KW-0443">Lipid metabolism</keyword>
<feature type="domain" description="Partial AB-hydrolase lipase" evidence="5">
    <location>
        <begin position="46"/>
        <end position="105"/>
    </location>
</feature>
<dbReference type="Gramene" id="TraesRN2D0100658300.1">
    <property type="protein sequence ID" value="TraesRN2D0100658300.1"/>
    <property type="gene ID" value="TraesRN2D0100658300"/>
</dbReference>
<dbReference type="InterPro" id="IPR006693">
    <property type="entry name" value="AB_hydrolase_lipase"/>
</dbReference>